<dbReference type="AlphaFoldDB" id="A0A9D2PAY9"/>
<proteinExistence type="predicted"/>
<dbReference type="CDD" id="cd00755">
    <property type="entry name" value="YgdL_like"/>
    <property type="match status" value="1"/>
</dbReference>
<dbReference type="Pfam" id="PF00899">
    <property type="entry name" value="ThiF"/>
    <property type="match status" value="1"/>
</dbReference>
<name>A0A9D2PAY9_9FIRM</name>
<evidence type="ECO:0000259" key="1">
    <source>
        <dbReference type="Pfam" id="PF00899"/>
    </source>
</evidence>
<dbReference type="InterPro" id="IPR045886">
    <property type="entry name" value="ThiF/MoeB/HesA"/>
</dbReference>
<evidence type="ECO:0000313" key="3">
    <source>
        <dbReference type="Proteomes" id="UP000823883"/>
    </source>
</evidence>
<dbReference type="EMBL" id="DWWL01000007">
    <property type="protein sequence ID" value="HJC46672.1"/>
    <property type="molecule type" value="Genomic_DNA"/>
</dbReference>
<dbReference type="SUPFAM" id="SSF69572">
    <property type="entry name" value="Activating enzymes of the ubiquitin-like proteins"/>
    <property type="match status" value="1"/>
</dbReference>
<dbReference type="PANTHER" id="PTHR43267">
    <property type="entry name" value="TRNA THREONYLCARBAMOYLADENOSINE DEHYDRATASE"/>
    <property type="match status" value="1"/>
</dbReference>
<feature type="domain" description="THIF-type NAD/FAD binding fold" evidence="1">
    <location>
        <begin position="11"/>
        <end position="241"/>
    </location>
</feature>
<comment type="caution">
    <text evidence="2">The sequence shown here is derived from an EMBL/GenBank/DDBJ whole genome shotgun (WGS) entry which is preliminary data.</text>
</comment>
<dbReference type="Proteomes" id="UP000823883">
    <property type="component" value="Unassembled WGS sequence"/>
</dbReference>
<organism evidence="2 3">
    <name type="scientific">Candidatus Lachnoclostridium pullistercoris</name>
    <dbReference type="NCBI Taxonomy" id="2838632"/>
    <lineage>
        <taxon>Bacteria</taxon>
        <taxon>Bacillati</taxon>
        <taxon>Bacillota</taxon>
        <taxon>Clostridia</taxon>
        <taxon>Lachnospirales</taxon>
        <taxon>Lachnospiraceae</taxon>
    </lineage>
</organism>
<reference evidence="2" key="2">
    <citation type="submission" date="2021-04" db="EMBL/GenBank/DDBJ databases">
        <authorList>
            <person name="Gilroy R."/>
        </authorList>
    </citation>
    <scope>NUCLEOTIDE SEQUENCE</scope>
    <source>
        <strain evidence="2">CHK183-5548</strain>
    </source>
</reference>
<evidence type="ECO:0000313" key="2">
    <source>
        <dbReference type="EMBL" id="HJC46672.1"/>
    </source>
</evidence>
<gene>
    <name evidence="2" type="ORF">IAA04_01315</name>
</gene>
<protein>
    <submittedName>
        <fullName evidence="2">tRNA threonylcarbamoyladenosine dehydratase</fullName>
    </submittedName>
</protein>
<dbReference type="InterPro" id="IPR000594">
    <property type="entry name" value="ThiF_NAD_FAD-bd"/>
</dbReference>
<dbReference type="GO" id="GO:0061504">
    <property type="term" value="P:cyclic threonylcarbamoyladenosine biosynthetic process"/>
    <property type="evidence" value="ECO:0007669"/>
    <property type="project" value="TreeGrafter"/>
</dbReference>
<accession>A0A9D2PAY9</accession>
<sequence length="243" mass="26172">MAGEFVRTELLIGKDGLNILEHSSILVFGVGGVGSHCAEALARCGVGRLILADNDSVAKSNINRQAVAFEDTVGRPKTEVMAEIIARINPAARVHQVRAFVLPDNLEELLNSIPEEFLPIDYVIDAIDTVSAKLAIAQYCHRRSIPLISSMGTGNKLHPELFEISDIYSTSVCPLCRVMRKECKARNLPGLKVLYSRETPLKPAAVQGEEKGGRPAPGSISFVPPAAGLMIAGEVIRSLLHLA</sequence>
<reference evidence="2" key="1">
    <citation type="journal article" date="2021" name="PeerJ">
        <title>Extensive microbial diversity within the chicken gut microbiome revealed by metagenomics and culture.</title>
        <authorList>
            <person name="Gilroy R."/>
            <person name="Ravi A."/>
            <person name="Getino M."/>
            <person name="Pursley I."/>
            <person name="Horton D.L."/>
            <person name="Alikhan N.F."/>
            <person name="Baker D."/>
            <person name="Gharbi K."/>
            <person name="Hall N."/>
            <person name="Watson M."/>
            <person name="Adriaenssens E.M."/>
            <person name="Foster-Nyarko E."/>
            <person name="Jarju S."/>
            <person name="Secka A."/>
            <person name="Antonio M."/>
            <person name="Oren A."/>
            <person name="Chaudhuri R.R."/>
            <person name="La Ragione R."/>
            <person name="Hildebrand F."/>
            <person name="Pallen M.J."/>
        </authorList>
    </citation>
    <scope>NUCLEOTIDE SEQUENCE</scope>
    <source>
        <strain evidence="2">CHK183-5548</strain>
    </source>
</reference>
<dbReference type="PANTHER" id="PTHR43267:SF1">
    <property type="entry name" value="TRNA THREONYLCARBAMOYLADENOSINE DEHYDRATASE"/>
    <property type="match status" value="1"/>
</dbReference>
<dbReference type="InterPro" id="IPR035985">
    <property type="entry name" value="Ubiquitin-activating_enz"/>
</dbReference>
<dbReference type="GO" id="GO:0008641">
    <property type="term" value="F:ubiquitin-like modifier activating enzyme activity"/>
    <property type="evidence" value="ECO:0007669"/>
    <property type="project" value="InterPro"/>
</dbReference>
<dbReference type="Gene3D" id="3.40.50.720">
    <property type="entry name" value="NAD(P)-binding Rossmann-like Domain"/>
    <property type="match status" value="1"/>
</dbReference>
<dbReference type="GO" id="GO:0061503">
    <property type="term" value="F:tRNA threonylcarbamoyladenosine dehydratase"/>
    <property type="evidence" value="ECO:0007669"/>
    <property type="project" value="TreeGrafter"/>
</dbReference>